<dbReference type="InterPro" id="IPR036736">
    <property type="entry name" value="ACP-like_sf"/>
</dbReference>
<dbReference type="PROSITE" id="PS50075">
    <property type="entry name" value="CARRIER"/>
    <property type="match status" value="2"/>
</dbReference>
<dbReference type="InterPro" id="IPR000873">
    <property type="entry name" value="AMP-dep_synth/lig_dom"/>
</dbReference>
<keyword evidence="4" id="KW-0472">Membrane</keyword>
<dbReference type="InterPro" id="IPR020806">
    <property type="entry name" value="PKS_PP-bd"/>
</dbReference>
<sequence>MSIVEEISQELGHFGIQETEQSVAQRFEKIVTQHGERIAISDANASLSYRALNHLANRMARKIIAFTPAEEPVRIALFLEKGIAQIAAILAVLKCGHAYVPIDPAFPTERNRHIYRESQAALILSNSTCRDTALELTGEDARILDLEDIPDNTPSDNLNIPVTPDALAYIIYTSGSTGQPKGVLQNNRNLLHGCMRRSNLQKVIPDDRMTLFYSCSVIASVYCIFGALLNGAALFPYDFHRHGVEKLADWLRSRRITIYHSVASLFREFAAQYRGPSDVFSIRLVTFGGERVLTSDIALARKVFTPQIEFYTGLGSTETGTIRYFHIGPDTRLEGDVVPIGYAVEGVDVVLLNDDGQEVAAGEIGEITARSRYLAQGYWKNPAATAKSFGRDQTDPNIVIYRTGDLGQMDPDGLLHHRGRKDFQVKIRGFRVEVGEVEARLLAHPHIAEAVVVARDMEGERQLVAYLVAEPVPDDATPLSVQTLRDYLAEQLTYYMIPTLFVRLEQLPKTPNNKVDRNALPAPTADIQLPGAPLIKARGCTEIRLVDFCRELLARDSISVGENFFALGGHSLNAAQLLARINEQFHIRLDMRAVFEATSLRALAERIERIQPETEKNRVNTDDDALVHAPANARLPLSAAQKRMWLSEQLWGNSSAYQISNTVFLQGTLDTAALTQALSAVIARHDILRTCFPTDDEGPRQQILATGDVQLPEVKLRPRPRNRYVTRSQRMDKQALAAGPLFRARLLRVNREAAILALTFHHIIYDNIWSSGIFFRELGHFYQAFIHKCEASLPALNFQFSDYAFWEQRRSGSEGYQAQMAYWQRQLADAPAPLELPTDRPRPQTADFRGGLETFRLPASLSAALRGLARQESVTTFMLLLAAWQLLLHRYTQQSDIVIGTPSGRRQHTQTEPMIGLFINTLVLRTDFSGQPDFRTLLQRVRRTTIDAFANDQVPFEDLVATLNPHRSASESPFFRHLFIHRKVHADHWQIPGLVVTPLHSHSGGAKFDLTLSVLEGDQELSGTLEYRRALFDRATAASLCQNFIQLLTSIVEHPERPAATLPLVAPAERKLLRTAWNRSAAELPLHRSAVQLFEQQAQQYGERCALIAPEQTLDYQTLNRRADRLAQRLRGHGLGGGQLAAVCMTRSANLLIALLAVWKTGAAFVPLDPMFPTERLAYIAQDSAATLLITDAESRGKLAEFSGQIITLEHGDTFDTDAAIDLDKTMESDIVAEIPSPNSSTDDPAYVIYTSGSTGNPKGVQISQRSLVNFLCSMGTQPGFSADDTLLAVTTVCFDIALLELFLPLLSGGRLVIQDGRQSRDPKALQETLRREHVTVMQATPSTWRMLLDHGWRGEPSVRVLCGGEAMGRYLAARLLDCGLEIWNLYGPTETTIWSSINSIRAAEDAAYIGQPIANTSLYVLDPAAQLLPAGVPGELCIGGEGLALGYLNRAQLTGEKFFHCAALDGERLYRTGDLVVRRRDGRIEYLGRMDHQVKIRGFRVEVGEIEALLAEDPAVRQSAVIAHDDDCGSKYLVAYLIAANDKQPDTATLRKALQKSLPEYMLPTAFVTLPEFPLTPNGKVDRKAFTPPHSVSAEIPAGNADFVATHTAIDIATQVREVFQGLLKSPVPSDDVSFFDLGGHSLLALNAVTRLNTTFAIELPPTLLFDFPTVAELAQAIQKFREGQSEQQVLATAGTDARTQQQVDDILAGLQRHKGAQDLPQFPHGMKMRRSWFAKRVLAPLFAIPRVRIRAQLQNLILKLEGGSTFSLTIRELYRKYFNIDVGEFSSVTFDPISLKSSTRIGKFCTIYRTARFQNADHPRNTLSTHGIFYYAGMGFSAGYNLDRVNIEVGNDVWIGDGAKILYPTCKIGDGAVIAAGAIVIEDVPPYAVVAGYPARVVRYRFSRDTIAKLLTLRWWEMSATELHHSRREFLKPLEGERIR</sequence>
<dbReference type="Pfam" id="PF13193">
    <property type="entry name" value="AMP-binding_C"/>
    <property type="match status" value="2"/>
</dbReference>
<dbReference type="InterPro" id="IPR020845">
    <property type="entry name" value="AMP-binding_CS"/>
</dbReference>
<comment type="cofactor">
    <cofactor evidence="1">
        <name>pantetheine 4'-phosphate</name>
        <dbReference type="ChEBI" id="CHEBI:47942"/>
    </cofactor>
</comment>
<dbReference type="InterPro" id="IPR042099">
    <property type="entry name" value="ANL_N_sf"/>
</dbReference>
<name>A0ABY8NH14_9GAMM</name>
<dbReference type="PROSITE" id="PS00012">
    <property type="entry name" value="PHOSPHOPANTETHEINE"/>
    <property type="match status" value="2"/>
</dbReference>
<dbReference type="InterPro" id="IPR045851">
    <property type="entry name" value="AMP-bd_C_sf"/>
</dbReference>
<dbReference type="PANTHER" id="PTHR45527:SF1">
    <property type="entry name" value="FATTY ACID SYNTHASE"/>
    <property type="match status" value="1"/>
</dbReference>
<gene>
    <name evidence="6" type="ORF">PVT68_07990</name>
</gene>
<evidence type="ECO:0000256" key="2">
    <source>
        <dbReference type="ARBA" id="ARBA00022450"/>
    </source>
</evidence>
<dbReference type="Gene3D" id="3.30.559.30">
    <property type="entry name" value="Nonribosomal peptide synthetase, condensation domain"/>
    <property type="match status" value="1"/>
</dbReference>
<dbReference type="RefSeq" id="WP_280322208.1">
    <property type="nucleotide sequence ID" value="NZ_CP118605.1"/>
</dbReference>
<reference evidence="6 7" key="1">
    <citation type="submission" date="2023-02" db="EMBL/GenBank/DDBJ databases">
        <title>Description and genomic characterization of Microbulbifer bruguierae sp. nov., isolated from the sediment of mangrove plant Bruguiera sexangula.</title>
        <authorList>
            <person name="Long M."/>
        </authorList>
    </citation>
    <scope>NUCLEOTIDE SEQUENCE [LARGE SCALE GENOMIC DNA]</scope>
    <source>
        <strain evidence="6 7">H12</strain>
    </source>
</reference>
<dbReference type="SUPFAM" id="SSF52777">
    <property type="entry name" value="CoA-dependent acyltransferases"/>
    <property type="match status" value="2"/>
</dbReference>
<protein>
    <submittedName>
        <fullName evidence="6">Amino acid adenylation domain-containing protein</fullName>
    </submittedName>
</protein>
<keyword evidence="4" id="KW-1133">Transmembrane helix</keyword>
<evidence type="ECO:0000256" key="3">
    <source>
        <dbReference type="ARBA" id="ARBA00022553"/>
    </source>
</evidence>
<dbReference type="CDD" id="cd19531">
    <property type="entry name" value="LCL_NRPS-like"/>
    <property type="match status" value="1"/>
</dbReference>
<dbReference type="SMART" id="SM00823">
    <property type="entry name" value="PKS_PP"/>
    <property type="match status" value="2"/>
</dbReference>
<keyword evidence="2" id="KW-0596">Phosphopantetheine</keyword>
<dbReference type="Pfam" id="PF00501">
    <property type="entry name" value="AMP-binding"/>
    <property type="match status" value="2"/>
</dbReference>
<evidence type="ECO:0000256" key="1">
    <source>
        <dbReference type="ARBA" id="ARBA00001957"/>
    </source>
</evidence>
<dbReference type="InterPro" id="IPR001242">
    <property type="entry name" value="Condensation_dom"/>
</dbReference>
<dbReference type="CDD" id="cd03349">
    <property type="entry name" value="LbH_XAT"/>
    <property type="match status" value="1"/>
</dbReference>
<dbReference type="InterPro" id="IPR025110">
    <property type="entry name" value="AMP-bd_C"/>
</dbReference>
<proteinExistence type="predicted"/>
<dbReference type="SUPFAM" id="SSF47336">
    <property type="entry name" value="ACP-like"/>
    <property type="match status" value="2"/>
</dbReference>
<keyword evidence="3" id="KW-0597">Phosphoprotein</keyword>
<dbReference type="InterPro" id="IPR011004">
    <property type="entry name" value="Trimer_LpxA-like_sf"/>
</dbReference>
<feature type="domain" description="Carrier" evidence="5">
    <location>
        <begin position="536"/>
        <end position="611"/>
    </location>
</feature>
<dbReference type="PANTHER" id="PTHR45527">
    <property type="entry name" value="NONRIBOSOMAL PEPTIDE SYNTHETASE"/>
    <property type="match status" value="1"/>
</dbReference>
<dbReference type="CDD" id="cd12116">
    <property type="entry name" value="A_NRPS_Ta1_like"/>
    <property type="match status" value="1"/>
</dbReference>
<dbReference type="Gene3D" id="3.40.50.12780">
    <property type="entry name" value="N-terminal domain of ligase-like"/>
    <property type="match status" value="1"/>
</dbReference>
<feature type="domain" description="Carrier" evidence="5">
    <location>
        <begin position="1608"/>
        <end position="1683"/>
    </location>
</feature>
<dbReference type="Pfam" id="PF00550">
    <property type="entry name" value="PP-binding"/>
    <property type="match status" value="2"/>
</dbReference>
<dbReference type="NCBIfam" id="TIGR01733">
    <property type="entry name" value="AA-adenyl-dom"/>
    <property type="match status" value="2"/>
</dbReference>
<dbReference type="InterPro" id="IPR009081">
    <property type="entry name" value="PP-bd_ACP"/>
</dbReference>
<dbReference type="Proteomes" id="UP001236500">
    <property type="component" value="Chromosome"/>
</dbReference>
<dbReference type="Gene3D" id="3.30.300.30">
    <property type="match status" value="2"/>
</dbReference>
<organism evidence="6 7">
    <name type="scientific">Microbulbifer bruguierae</name>
    <dbReference type="NCBI Taxonomy" id="3029061"/>
    <lineage>
        <taxon>Bacteria</taxon>
        <taxon>Pseudomonadati</taxon>
        <taxon>Pseudomonadota</taxon>
        <taxon>Gammaproteobacteria</taxon>
        <taxon>Cellvibrionales</taxon>
        <taxon>Microbulbiferaceae</taxon>
        <taxon>Microbulbifer</taxon>
    </lineage>
</organism>
<dbReference type="Pfam" id="PF00668">
    <property type="entry name" value="Condensation"/>
    <property type="match status" value="1"/>
</dbReference>
<keyword evidence="4" id="KW-0812">Transmembrane</keyword>
<dbReference type="SUPFAM" id="SSF56801">
    <property type="entry name" value="Acetyl-CoA synthetase-like"/>
    <property type="match status" value="2"/>
</dbReference>
<dbReference type="Gene3D" id="1.10.1200.10">
    <property type="entry name" value="ACP-like"/>
    <property type="match status" value="2"/>
</dbReference>
<dbReference type="Gene3D" id="2.30.38.10">
    <property type="entry name" value="Luciferase, Domain 3"/>
    <property type="match status" value="1"/>
</dbReference>
<evidence type="ECO:0000313" key="6">
    <source>
        <dbReference type="EMBL" id="WGL18224.1"/>
    </source>
</evidence>
<dbReference type="Gene3D" id="2.160.10.10">
    <property type="entry name" value="Hexapeptide repeat proteins"/>
    <property type="match status" value="1"/>
</dbReference>
<evidence type="ECO:0000259" key="5">
    <source>
        <dbReference type="PROSITE" id="PS50075"/>
    </source>
</evidence>
<feature type="transmembrane region" description="Helical" evidence="4">
    <location>
        <begin position="211"/>
        <end position="237"/>
    </location>
</feature>
<dbReference type="Gene3D" id="3.40.50.980">
    <property type="match status" value="2"/>
</dbReference>
<dbReference type="InterPro" id="IPR006162">
    <property type="entry name" value="Ppantetheine_attach_site"/>
</dbReference>
<accession>A0ABY8NH14</accession>
<evidence type="ECO:0000256" key="4">
    <source>
        <dbReference type="SAM" id="Phobius"/>
    </source>
</evidence>
<dbReference type="SUPFAM" id="SSF51161">
    <property type="entry name" value="Trimeric LpxA-like enzymes"/>
    <property type="match status" value="1"/>
</dbReference>
<dbReference type="EMBL" id="CP118605">
    <property type="protein sequence ID" value="WGL18224.1"/>
    <property type="molecule type" value="Genomic_DNA"/>
</dbReference>
<dbReference type="NCBIfam" id="NF003417">
    <property type="entry name" value="PRK04813.1"/>
    <property type="match status" value="2"/>
</dbReference>
<keyword evidence="7" id="KW-1185">Reference proteome</keyword>
<dbReference type="CDD" id="cd05930">
    <property type="entry name" value="A_NRPS"/>
    <property type="match status" value="1"/>
</dbReference>
<dbReference type="Gene3D" id="3.30.559.10">
    <property type="entry name" value="Chloramphenicol acetyltransferase-like domain"/>
    <property type="match status" value="1"/>
</dbReference>
<evidence type="ECO:0000313" key="7">
    <source>
        <dbReference type="Proteomes" id="UP001236500"/>
    </source>
</evidence>
<dbReference type="InterPro" id="IPR023213">
    <property type="entry name" value="CAT-like_dom_sf"/>
</dbReference>
<dbReference type="InterPro" id="IPR010071">
    <property type="entry name" value="AA_adenyl_dom"/>
</dbReference>
<dbReference type="PROSITE" id="PS00455">
    <property type="entry name" value="AMP_BINDING"/>
    <property type="match status" value="2"/>
</dbReference>